<dbReference type="InterPro" id="IPR003783">
    <property type="entry name" value="Regulatory_RecX"/>
</dbReference>
<evidence type="ECO:0000259" key="8">
    <source>
        <dbReference type="Pfam" id="PF21982"/>
    </source>
</evidence>
<organism evidence="9 10">
    <name type="scientific">Arcicella aurantiaca</name>
    <dbReference type="NCBI Taxonomy" id="591202"/>
    <lineage>
        <taxon>Bacteria</taxon>
        <taxon>Pseudomonadati</taxon>
        <taxon>Bacteroidota</taxon>
        <taxon>Cytophagia</taxon>
        <taxon>Cytophagales</taxon>
        <taxon>Flectobacillaceae</taxon>
        <taxon>Arcicella</taxon>
    </lineage>
</organism>
<comment type="function">
    <text evidence="5">Modulates RecA activity.</text>
</comment>
<dbReference type="Pfam" id="PF21982">
    <property type="entry name" value="RecX_HTH1"/>
    <property type="match status" value="1"/>
</dbReference>
<dbReference type="EMBL" id="QGGO01000021">
    <property type="protein sequence ID" value="PWK22090.1"/>
    <property type="molecule type" value="Genomic_DNA"/>
</dbReference>
<comment type="similarity">
    <text evidence="2 5">Belongs to the RecX family.</text>
</comment>
<dbReference type="InterPro" id="IPR053926">
    <property type="entry name" value="RecX_HTH_1st"/>
</dbReference>
<evidence type="ECO:0000256" key="2">
    <source>
        <dbReference type="ARBA" id="ARBA00009695"/>
    </source>
</evidence>
<gene>
    <name evidence="5" type="primary">recX</name>
    <name evidence="9" type="ORF">LV89_03475</name>
</gene>
<dbReference type="Pfam" id="PF02631">
    <property type="entry name" value="RecX_HTH2"/>
    <property type="match status" value="1"/>
</dbReference>
<dbReference type="InterPro" id="IPR053925">
    <property type="entry name" value="RecX_HTH_3rd"/>
</dbReference>
<dbReference type="PANTHER" id="PTHR33602:SF1">
    <property type="entry name" value="REGULATORY PROTEIN RECX FAMILY PROTEIN"/>
    <property type="match status" value="1"/>
</dbReference>
<dbReference type="InterPro" id="IPR053924">
    <property type="entry name" value="RecX_HTH_2nd"/>
</dbReference>
<name>A0A316EGI6_9BACT</name>
<evidence type="ECO:0000259" key="6">
    <source>
        <dbReference type="Pfam" id="PF02631"/>
    </source>
</evidence>
<accession>A0A316EGI6</accession>
<evidence type="ECO:0000256" key="3">
    <source>
        <dbReference type="ARBA" id="ARBA00018111"/>
    </source>
</evidence>
<evidence type="ECO:0000313" key="10">
    <source>
        <dbReference type="Proteomes" id="UP000245489"/>
    </source>
</evidence>
<dbReference type="GO" id="GO:0005737">
    <property type="term" value="C:cytoplasm"/>
    <property type="evidence" value="ECO:0007669"/>
    <property type="project" value="UniProtKB-SubCell"/>
</dbReference>
<dbReference type="Gene3D" id="1.10.10.10">
    <property type="entry name" value="Winged helix-like DNA-binding domain superfamily/Winged helix DNA-binding domain"/>
    <property type="match status" value="2"/>
</dbReference>
<sequence length="150" mass="17760">MNKEALIKAANFCAYQERTQKEVRNRLAELDVLGDEAEQIIVWLIENNYLNEERFAKIFAGSKFRQKQWGRLKIRQELKMRGVSDYCLRAGMNEIDDDDYMNTLQEIIEKKSREIKDSDKLVRKQKLVRFALSRGFEQDLAFDTVNSFLK</sequence>
<reference evidence="9 10" key="1">
    <citation type="submission" date="2018-05" db="EMBL/GenBank/DDBJ databases">
        <title>Genomic Encyclopedia of Archaeal and Bacterial Type Strains, Phase II (KMG-II): from individual species to whole genera.</title>
        <authorList>
            <person name="Goeker M."/>
        </authorList>
    </citation>
    <scope>NUCLEOTIDE SEQUENCE [LARGE SCALE GENOMIC DNA]</scope>
    <source>
        <strain evidence="9 10">DSM 22214</strain>
    </source>
</reference>
<keyword evidence="10" id="KW-1185">Reference proteome</keyword>
<dbReference type="AlphaFoldDB" id="A0A316EGI6"/>
<proteinExistence type="inferred from homology"/>
<dbReference type="PANTHER" id="PTHR33602">
    <property type="entry name" value="REGULATORY PROTEIN RECX FAMILY PROTEIN"/>
    <property type="match status" value="1"/>
</dbReference>
<feature type="domain" description="RecX third three-helical" evidence="7">
    <location>
        <begin position="98"/>
        <end position="142"/>
    </location>
</feature>
<evidence type="ECO:0000256" key="4">
    <source>
        <dbReference type="ARBA" id="ARBA00022490"/>
    </source>
</evidence>
<evidence type="ECO:0000256" key="1">
    <source>
        <dbReference type="ARBA" id="ARBA00004496"/>
    </source>
</evidence>
<dbReference type="Proteomes" id="UP000245489">
    <property type="component" value="Unassembled WGS sequence"/>
</dbReference>
<evidence type="ECO:0000313" key="9">
    <source>
        <dbReference type="EMBL" id="PWK22090.1"/>
    </source>
</evidence>
<dbReference type="InterPro" id="IPR036388">
    <property type="entry name" value="WH-like_DNA-bd_sf"/>
</dbReference>
<comment type="caution">
    <text evidence="9">The sequence shown here is derived from an EMBL/GenBank/DDBJ whole genome shotgun (WGS) entry which is preliminary data.</text>
</comment>
<comment type="subcellular location">
    <subcellularLocation>
        <location evidence="1 5">Cytoplasm</location>
    </subcellularLocation>
</comment>
<dbReference type="OrthoDB" id="1523826at2"/>
<evidence type="ECO:0000256" key="5">
    <source>
        <dbReference type="HAMAP-Rule" id="MF_01114"/>
    </source>
</evidence>
<evidence type="ECO:0000259" key="7">
    <source>
        <dbReference type="Pfam" id="PF21981"/>
    </source>
</evidence>
<dbReference type="HAMAP" id="MF_01114">
    <property type="entry name" value="RecX"/>
    <property type="match status" value="1"/>
</dbReference>
<feature type="domain" description="RecX second three-helical" evidence="6">
    <location>
        <begin position="51"/>
        <end position="89"/>
    </location>
</feature>
<dbReference type="GO" id="GO:0006282">
    <property type="term" value="P:regulation of DNA repair"/>
    <property type="evidence" value="ECO:0007669"/>
    <property type="project" value="UniProtKB-UniRule"/>
</dbReference>
<protein>
    <recommendedName>
        <fullName evidence="3 5">Regulatory protein RecX</fullName>
    </recommendedName>
</protein>
<dbReference type="Pfam" id="PF21981">
    <property type="entry name" value="RecX_HTH3"/>
    <property type="match status" value="1"/>
</dbReference>
<keyword evidence="4 5" id="KW-0963">Cytoplasm</keyword>
<feature type="domain" description="RecX first three-helical" evidence="8">
    <location>
        <begin position="5"/>
        <end position="44"/>
    </location>
</feature>
<dbReference type="RefSeq" id="WP_109744170.1">
    <property type="nucleotide sequence ID" value="NZ_QGGO01000021.1"/>
</dbReference>